<keyword evidence="1" id="KW-0812">Transmembrane</keyword>
<dbReference type="Proteomes" id="UP001642540">
    <property type="component" value="Unassembled WGS sequence"/>
</dbReference>
<dbReference type="Gene3D" id="2.60.20.10">
    <property type="entry name" value="Crystallins"/>
    <property type="match status" value="1"/>
</dbReference>
<organism evidence="2 3">
    <name type="scientific">Orchesella dallaii</name>
    <dbReference type="NCBI Taxonomy" id="48710"/>
    <lineage>
        <taxon>Eukaryota</taxon>
        <taxon>Metazoa</taxon>
        <taxon>Ecdysozoa</taxon>
        <taxon>Arthropoda</taxon>
        <taxon>Hexapoda</taxon>
        <taxon>Collembola</taxon>
        <taxon>Entomobryomorpha</taxon>
        <taxon>Entomobryoidea</taxon>
        <taxon>Orchesellidae</taxon>
        <taxon>Orchesellinae</taxon>
        <taxon>Orchesella</taxon>
    </lineage>
</organism>
<keyword evidence="1" id="KW-0472">Membrane</keyword>
<proteinExistence type="predicted"/>
<feature type="transmembrane region" description="Helical" evidence="1">
    <location>
        <begin position="21"/>
        <end position="41"/>
    </location>
</feature>
<accession>A0ABP1QX04</accession>
<evidence type="ECO:0000256" key="1">
    <source>
        <dbReference type="SAM" id="Phobius"/>
    </source>
</evidence>
<evidence type="ECO:0000313" key="2">
    <source>
        <dbReference type="EMBL" id="CAL8112559.1"/>
    </source>
</evidence>
<dbReference type="EMBL" id="CAXLJM020000048">
    <property type="protein sequence ID" value="CAL8112559.1"/>
    <property type="molecule type" value="Genomic_DNA"/>
</dbReference>
<comment type="caution">
    <text evidence="2">The sequence shown here is derived from an EMBL/GenBank/DDBJ whole genome shotgun (WGS) entry which is preliminary data.</text>
</comment>
<name>A0ABP1QX04_9HEXA</name>
<dbReference type="SUPFAM" id="SSF49695">
    <property type="entry name" value="gamma-Crystallin-like"/>
    <property type="match status" value="1"/>
</dbReference>
<evidence type="ECO:0000313" key="3">
    <source>
        <dbReference type="Proteomes" id="UP001642540"/>
    </source>
</evidence>
<keyword evidence="3" id="KW-1185">Reference proteome</keyword>
<reference evidence="2 3" key="1">
    <citation type="submission" date="2024-08" db="EMBL/GenBank/DDBJ databases">
        <authorList>
            <person name="Cucini C."/>
            <person name="Frati F."/>
        </authorList>
    </citation>
    <scope>NUCLEOTIDE SEQUENCE [LARGE SCALE GENOMIC DNA]</scope>
</reference>
<sequence>MNRGRKHPDKDKQLPVTNNQAECVVFVALISTNLIFDMTYLLPLYTNDELSLYIHHILLLFVSTAVVYVHSGNNRHQIDLFSNRDFSGIRTTLSLTHCSNVLTPAINTTSSIKTNGRCAQLYDQLYCTGNTIQIPARGSSSHDLAEWGFNDKVQSVGLCRDTPEVNQSIPFYNGTVTRNKSNNSIIITLHETPNRNG</sequence>
<gene>
    <name evidence="2" type="ORF">ODALV1_LOCUS15700</name>
</gene>
<protein>
    <submittedName>
        <fullName evidence="2">Uncharacterized protein</fullName>
    </submittedName>
</protein>
<keyword evidence="1" id="KW-1133">Transmembrane helix</keyword>
<feature type="transmembrane region" description="Helical" evidence="1">
    <location>
        <begin position="53"/>
        <end position="71"/>
    </location>
</feature>
<dbReference type="InterPro" id="IPR011024">
    <property type="entry name" value="G_crystallin-like"/>
</dbReference>